<dbReference type="SFLD" id="SFLDS00003">
    <property type="entry name" value="Haloacid_Dehalogenase"/>
    <property type="match status" value="1"/>
</dbReference>
<organism evidence="1 2">
    <name type="scientific">Blastomonas natatoria</name>
    <dbReference type="NCBI Taxonomy" id="34015"/>
    <lineage>
        <taxon>Bacteria</taxon>
        <taxon>Pseudomonadati</taxon>
        <taxon>Pseudomonadota</taxon>
        <taxon>Alphaproteobacteria</taxon>
        <taxon>Sphingomonadales</taxon>
        <taxon>Sphingomonadaceae</taxon>
        <taxon>Blastomonas</taxon>
    </lineage>
</organism>
<dbReference type="RefSeq" id="WP_110298951.1">
    <property type="nucleotide sequence ID" value="NZ_QJJM01000007.1"/>
</dbReference>
<dbReference type="GO" id="GO:0008967">
    <property type="term" value="F:phosphoglycolate phosphatase activity"/>
    <property type="evidence" value="ECO:0007669"/>
    <property type="project" value="TreeGrafter"/>
</dbReference>
<proteinExistence type="predicted"/>
<dbReference type="Pfam" id="PF13419">
    <property type="entry name" value="HAD_2"/>
    <property type="match status" value="1"/>
</dbReference>
<dbReference type="AlphaFoldDB" id="A0A2V3V2S5"/>
<dbReference type="Proteomes" id="UP000248014">
    <property type="component" value="Unassembled WGS sequence"/>
</dbReference>
<dbReference type="OrthoDB" id="9793014at2"/>
<dbReference type="Gene3D" id="3.40.50.1000">
    <property type="entry name" value="HAD superfamily/HAD-like"/>
    <property type="match status" value="1"/>
</dbReference>
<dbReference type="NCBIfam" id="TIGR01549">
    <property type="entry name" value="HAD-SF-IA-v1"/>
    <property type="match status" value="1"/>
</dbReference>
<accession>A0A2V3V2S5</accession>
<dbReference type="InterPro" id="IPR041492">
    <property type="entry name" value="HAD_2"/>
</dbReference>
<dbReference type="SFLD" id="SFLDG01129">
    <property type="entry name" value="C1.5:_HAD__Beta-PGM__Phosphata"/>
    <property type="match status" value="1"/>
</dbReference>
<dbReference type="InterPro" id="IPR023198">
    <property type="entry name" value="PGP-like_dom2"/>
</dbReference>
<protein>
    <submittedName>
        <fullName evidence="1">Phosphoglycolate phosphatase</fullName>
    </submittedName>
</protein>
<dbReference type="GO" id="GO:0005829">
    <property type="term" value="C:cytosol"/>
    <property type="evidence" value="ECO:0007669"/>
    <property type="project" value="TreeGrafter"/>
</dbReference>
<dbReference type="GO" id="GO:0006281">
    <property type="term" value="P:DNA repair"/>
    <property type="evidence" value="ECO:0007669"/>
    <property type="project" value="TreeGrafter"/>
</dbReference>
<dbReference type="Gene3D" id="1.10.150.240">
    <property type="entry name" value="Putative phosphatase, domain 2"/>
    <property type="match status" value="1"/>
</dbReference>
<comment type="caution">
    <text evidence="1">The sequence shown here is derived from an EMBL/GenBank/DDBJ whole genome shotgun (WGS) entry which is preliminary data.</text>
</comment>
<reference evidence="1 2" key="1">
    <citation type="submission" date="2018-05" db="EMBL/GenBank/DDBJ databases">
        <title>Genomic Encyclopedia of Type Strains, Phase IV (KMG-IV): sequencing the most valuable type-strain genomes for metagenomic binning, comparative biology and taxonomic classification.</title>
        <authorList>
            <person name="Goeker M."/>
        </authorList>
    </citation>
    <scope>NUCLEOTIDE SEQUENCE [LARGE SCALE GENOMIC DNA]</scope>
    <source>
        <strain evidence="1 2">DSM 3183</strain>
    </source>
</reference>
<evidence type="ECO:0000313" key="2">
    <source>
        <dbReference type="Proteomes" id="UP000248014"/>
    </source>
</evidence>
<dbReference type="InterPro" id="IPR023214">
    <property type="entry name" value="HAD_sf"/>
</dbReference>
<gene>
    <name evidence="1" type="ORF">C7451_107192</name>
</gene>
<dbReference type="PANTHER" id="PTHR43434:SF24">
    <property type="entry name" value="HYDROLASE-RELATED"/>
    <property type="match status" value="1"/>
</dbReference>
<dbReference type="PANTHER" id="PTHR43434">
    <property type="entry name" value="PHOSPHOGLYCOLATE PHOSPHATASE"/>
    <property type="match status" value="1"/>
</dbReference>
<sequence length="222" mass="24158">MTVQLAIFDCDGTLVDSQANICRAMELAYAAEGLGHPDHHLVRRIVGLSLVEAMRVMLPDADPGFHVVLADHYKNAFHELRGNGTLQHEPLYDGLLQLLDRLDAAGWLLAVATGKSDRGLDLCLTHHGIRQRFISLQTADRHPSKPHPSMIFQALADAGADPERAVMIGDTSYDMAMGVAANVRPIGVDWGYHDAHELEAAGAASIAFDMDQLYDQIVRSGA</sequence>
<dbReference type="InterPro" id="IPR006439">
    <property type="entry name" value="HAD-SF_hydro_IA"/>
</dbReference>
<dbReference type="SUPFAM" id="SSF56784">
    <property type="entry name" value="HAD-like"/>
    <property type="match status" value="1"/>
</dbReference>
<dbReference type="InterPro" id="IPR050155">
    <property type="entry name" value="HAD-like_hydrolase_sf"/>
</dbReference>
<dbReference type="InterPro" id="IPR036412">
    <property type="entry name" value="HAD-like_sf"/>
</dbReference>
<dbReference type="EMBL" id="QJJM01000007">
    <property type="protein sequence ID" value="PXW75221.1"/>
    <property type="molecule type" value="Genomic_DNA"/>
</dbReference>
<evidence type="ECO:0000313" key="1">
    <source>
        <dbReference type="EMBL" id="PXW75221.1"/>
    </source>
</evidence>
<name>A0A2V3V2S5_9SPHN</name>
<keyword evidence="2" id="KW-1185">Reference proteome</keyword>